<accession>A0A6M0JUU0</accession>
<keyword evidence="1" id="KW-1133">Transmembrane helix</keyword>
<feature type="transmembrane region" description="Helical" evidence="1">
    <location>
        <begin position="256"/>
        <end position="275"/>
    </location>
</feature>
<dbReference type="Proteomes" id="UP000483379">
    <property type="component" value="Unassembled WGS sequence"/>
</dbReference>
<sequence>MATPSETTSDFPNARPYEGISSRPISSPSRLRLAFVRAIVWSLIGMIYAPLFTGLMGLMSSAGVGVAAYPIASGLAGGAGAVLYGARELALISTGIGALAGVAVLILLPDGATLANVIVVASVLAATVGLTVSFPRRCSRHVPGKLLAGLVAGAFGGAVLAVVEPLHPVAFSTFAILVFLVSVNGVLYVGSVRWWIQVSRRLKLESRPCYLIEAGVMAILAGVAAGSVWMVVSPLLGAEGGVSQLAALTMHHEIQAAVVGGLLGGGLAGFLLELFRFSWVHEL</sequence>
<evidence type="ECO:0000313" key="2">
    <source>
        <dbReference type="EMBL" id="NEV61312.1"/>
    </source>
</evidence>
<keyword evidence="1" id="KW-0812">Transmembrane</keyword>
<feature type="transmembrane region" description="Helical" evidence="1">
    <location>
        <begin position="169"/>
        <end position="189"/>
    </location>
</feature>
<name>A0A6M0JUU0_9GAMM</name>
<proteinExistence type="predicted"/>
<keyword evidence="3" id="KW-1185">Reference proteome</keyword>
<feature type="transmembrane region" description="Helical" evidence="1">
    <location>
        <begin position="89"/>
        <end position="108"/>
    </location>
</feature>
<gene>
    <name evidence="2" type="ORF">G3446_05240</name>
</gene>
<reference evidence="2 3" key="1">
    <citation type="submission" date="2020-02" db="EMBL/GenBank/DDBJ databases">
        <title>Genome sequences of Thiorhodococcus mannitoliphagus and Thiorhodococcus minor, purple sulfur photosynthetic bacteria in the gammaproteobacterial family, Chromatiaceae.</title>
        <authorList>
            <person name="Aviles F.A."/>
            <person name="Meyer T.E."/>
            <person name="Kyndt J.A."/>
        </authorList>
    </citation>
    <scope>NUCLEOTIDE SEQUENCE [LARGE SCALE GENOMIC DNA]</scope>
    <source>
        <strain evidence="2 3">DSM 11518</strain>
    </source>
</reference>
<dbReference type="EMBL" id="JAAIJQ010000011">
    <property type="protein sequence ID" value="NEV61312.1"/>
    <property type="molecule type" value="Genomic_DNA"/>
</dbReference>
<organism evidence="2 3">
    <name type="scientific">Thiorhodococcus minor</name>
    <dbReference type="NCBI Taxonomy" id="57489"/>
    <lineage>
        <taxon>Bacteria</taxon>
        <taxon>Pseudomonadati</taxon>
        <taxon>Pseudomonadota</taxon>
        <taxon>Gammaproteobacteria</taxon>
        <taxon>Chromatiales</taxon>
        <taxon>Chromatiaceae</taxon>
        <taxon>Thiorhodococcus</taxon>
    </lineage>
</organism>
<evidence type="ECO:0000256" key="1">
    <source>
        <dbReference type="SAM" id="Phobius"/>
    </source>
</evidence>
<feature type="transmembrane region" description="Helical" evidence="1">
    <location>
        <begin position="114"/>
        <end position="134"/>
    </location>
</feature>
<feature type="transmembrane region" description="Helical" evidence="1">
    <location>
        <begin position="210"/>
        <end position="236"/>
    </location>
</feature>
<feature type="transmembrane region" description="Helical" evidence="1">
    <location>
        <begin position="58"/>
        <end position="82"/>
    </location>
</feature>
<evidence type="ECO:0000313" key="3">
    <source>
        <dbReference type="Proteomes" id="UP000483379"/>
    </source>
</evidence>
<dbReference type="AlphaFoldDB" id="A0A6M0JUU0"/>
<protein>
    <submittedName>
        <fullName evidence="2">Uncharacterized protein</fullName>
    </submittedName>
</protein>
<keyword evidence="1" id="KW-0472">Membrane</keyword>
<feature type="transmembrane region" description="Helical" evidence="1">
    <location>
        <begin position="146"/>
        <end position="163"/>
    </location>
</feature>
<feature type="transmembrane region" description="Helical" evidence="1">
    <location>
        <begin position="33"/>
        <end position="52"/>
    </location>
</feature>
<comment type="caution">
    <text evidence="2">The sequence shown here is derived from an EMBL/GenBank/DDBJ whole genome shotgun (WGS) entry which is preliminary data.</text>
</comment>